<comment type="caution">
    <text evidence="1">The sequence shown here is derived from an EMBL/GenBank/DDBJ whole genome shotgun (WGS) entry which is preliminary data.</text>
</comment>
<dbReference type="VEuPathDB" id="FungiDB:H310_13325"/>
<dbReference type="EMBL" id="QUSY01000059">
    <property type="protein sequence ID" value="RHY33784.1"/>
    <property type="molecule type" value="Genomic_DNA"/>
</dbReference>
<sequence>MKGEDPGVSVTHVPPEECRGKIELGLVDPSMVANVTITEVKEDDLDAALFNVHDDKGDVLRNLDMFYFCDEAGYE</sequence>
<name>A0A418B6K8_9STRA</name>
<gene>
    <name evidence="1" type="ORF">DYB32_001414</name>
</gene>
<keyword evidence="2" id="KW-1185">Reference proteome</keyword>
<evidence type="ECO:0000313" key="1">
    <source>
        <dbReference type="EMBL" id="RHY33784.1"/>
    </source>
</evidence>
<protein>
    <submittedName>
        <fullName evidence="1">Uncharacterized protein</fullName>
    </submittedName>
</protein>
<dbReference type="AlphaFoldDB" id="A0A418B6K8"/>
<proteinExistence type="predicted"/>
<accession>A0A418B6K8</accession>
<reference evidence="1 2" key="1">
    <citation type="submission" date="2018-08" db="EMBL/GenBank/DDBJ databases">
        <title>Aphanomyces genome sequencing and annotation.</title>
        <authorList>
            <person name="Minardi D."/>
            <person name="Oidtmann B."/>
            <person name="Van Der Giezen M."/>
            <person name="Studholme D.J."/>
        </authorList>
    </citation>
    <scope>NUCLEOTIDE SEQUENCE [LARGE SCALE GENOMIC DNA]</scope>
    <source>
        <strain evidence="1 2">NJM0002</strain>
    </source>
</reference>
<evidence type="ECO:0000313" key="2">
    <source>
        <dbReference type="Proteomes" id="UP000285060"/>
    </source>
</evidence>
<dbReference type="Proteomes" id="UP000285060">
    <property type="component" value="Unassembled WGS sequence"/>
</dbReference>
<organism evidence="1 2">
    <name type="scientific">Aphanomyces invadans</name>
    <dbReference type="NCBI Taxonomy" id="157072"/>
    <lineage>
        <taxon>Eukaryota</taxon>
        <taxon>Sar</taxon>
        <taxon>Stramenopiles</taxon>
        <taxon>Oomycota</taxon>
        <taxon>Saprolegniomycetes</taxon>
        <taxon>Saprolegniales</taxon>
        <taxon>Verrucalvaceae</taxon>
        <taxon>Aphanomyces</taxon>
    </lineage>
</organism>